<dbReference type="InterPro" id="IPR036412">
    <property type="entry name" value="HAD-like_sf"/>
</dbReference>
<sequence>MREIQRKIGFICDMDGVIYHGESLLPGACEFLSWLEQEGKQYLFLTNNSQRTREELQYRLRKLGAEVDAMHFYTASLATASFLASQEPGGSAYVIGDAGLTNALYQAGISMNDIDPDYVVVGESSSYSFEKVSHAIKLVLAGAKLIGTNPDFVLPTNRGIFPGCGALIAPIERATGRQAYFMGKPNPLMIRHALRCLECSREDAIFIGDSMETDIVAGINSEIDTLLVLSGVTSVGDLVRYPYKPRYVLNGVGDILSGAP</sequence>
<dbReference type="Proteomes" id="UP000198744">
    <property type="component" value="Unassembled WGS sequence"/>
</dbReference>
<proteinExistence type="inferred from homology"/>
<dbReference type="PANTHER" id="PTHR19288">
    <property type="entry name" value="4-NITROPHENYLPHOSPHATASE-RELATED"/>
    <property type="match status" value="1"/>
</dbReference>
<evidence type="ECO:0000313" key="5">
    <source>
        <dbReference type="EMBL" id="SEM11172.1"/>
    </source>
</evidence>
<comment type="similarity">
    <text evidence="1">Belongs to the HAD-like hydrolase superfamily.</text>
</comment>
<feature type="binding site" evidence="3">
    <location>
        <position position="184"/>
    </location>
    <ligand>
        <name>substrate</name>
    </ligand>
</feature>
<dbReference type="PANTHER" id="PTHR19288:SF46">
    <property type="entry name" value="HALOACID DEHALOGENASE-LIKE HYDROLASE DOMAIN-CONTAINING PROTEIN 2"/>
    <property type="match status" value="1"/>
</dbReference>
<dbReference type="OrthoDB" id="9810449at2"/>
<evidence type="ECO:0000313" key="6">
    <source>
        <dbReference type="Proteomes" id="UP000198744"/>
    </source>
</evidence>
<feature type="binding site" evidence="4">
    <location>
        <position position="15"/>
    </location>
    <ligand>
        <name>Mg(2+)</name>
        <dbReference type="ChEBI" id="CHEBI:18420"/>
    </ligand>
</feature>
<evidence type="ECO:0000256" key="1">
    <source>
        <dbReference type="PIRNR" id="PIRNR000915"/>
    </source>
</evidence>
<feature type="binding site" evidence="4">
    <location>
        <position position="209"/>
    </location>
    <ligand>
        <name>Mg(2+)</name>
        <dbReference type="ChEBI" id="CHEBI:18420"/>
    </ligand>
</feature>
<dbReference type="GO" id="GO:0046872">
    <property type="term" value="F:metal ion binding"/>
    <property type="evidence" value="ECO:0007669"/>
    <property type="project" value="UniProtKB-KW"/>
</dbReference>
<name>A0A1H7VPD6_9BACT</name>
<dbReference type="SUPFAM" id="SSF56784">
    <property type="entry name" value="HAD-like"/>
    <property type="match status" value="1"/>
</dbReference>
<dbReference type="RefSeq" id="WP_093882462.1">
    <property type="nucleotide sequence ID" value="NZ_FOBS01000004.1"/>
</dbReference>
<keyword evidence="6" id="KW-1185">Reference proteome</keyword>
<dbReference type="PIRSF" id="PIRSF000915">
    <property type="entry name" value="PGP-type_phosphatase"/>
    <property type="match status" value="1"/>
</dbReference>
<keyword evidence="4" id="KW-0479">Metal-binding</keyword>
<dbReference type="STRING" id="43775.SAMN04489760_104108"/>
<protein>
    <submittedName>
        <fullName evidence="5">NagD protein</fullName>
    </submittedName>
</protein>
<feature type="active site" description="Proton donor" evidence="2">
    <location>
        <position position="15"/>
    </location>
</feature>
<feature type="binding site" evidence="4">
    <location>
        <position position="13"/>
    </location>
    <ligand>
        <name>Mg(2+)</name>
        <dbReference type="ChEBI" id="CHEBI:18420"/>
    </ligand>
</feature>
<dbReference type="GO" id="GO:0005737">
    <property type="term" value="C:cytoplasm"/>
    <property type="evidence" value="ECO:0007669"/>
    <property type="project" value="TreeGrafter"/>
</dbReference>
<dbReference type="InterPro" id="IPR023214">
    <property type="entry name" value="HAD_sf"/>
</dbReference>
<dbReference type="CDD" id="cd07530">
    <property type="entry name" value="HAD_Pase_UmpH-like"/>
    <property type="match status" value="1"/>
</dbReference>
<dbReference type="EMBL" id="FOBS01000004">
    <property type="protein sequence ID" value="SEM11172.1"/>
    <property type="molecule type" value="Genomic_DNA"/>
</dbReference>
<dbReference type="Pfam" id="PF13242">
    <property type="entry name" value="Hydrolase_like"/>
    <property type="match status" value="1"/>
</dbReference>
<accession>A0A1H7VPD6</accession>
<comment type="cofactor">
    <cofactor evidence="4">
        <name>Mg(2+)</name>
        <dbReference type="ChEBI" id="CHEBI:18420"/>
    </cofactor>
    <text evidence="4">Divalent metal ions. Mg(2+) is the most effective.</text>
</comment>
<dbReference type="Pfam" id="PF13344">
    <property type="entry name" value="Hydrolase_6"/>
    <property type="match status" value="1"/>
</dbReference>
<keyword evidence="4" id="KW-0460">Magnesium</keyword>
<dbReference type="SFLD" id="SFLDG01139">
    <property type="entry name" value="C2.A:_Pyridoxal_Phosphate_Phos"/>
    <property type="match status" value="1"/>
</dbReference>
<organism evidence="5 6">
    <name type="scientific">Syntrophus gentianae</name>
    <dbReference type="NCBI Taxonomy" id="43775"/>
    <lineage>
        <taxon>Bacteria</taxon>
        <taxon>Pseudomonadati</taxon>
        <taxon>Thermodesulfobacteriota</taxon>
        <taxon>Syntrophia</taxon>
        <taxon>Syntrophales</taxon>
        <taxon>Syntrophaceae</taxon>
        <taxon>Syntrophus</taxon>
    </lineage>
</organism>
<evidence type="ECO:0000256" key="2">
    <source>
        <dbReference type="PIRSR" id="PIRSR000915-1"/>
    </source>
</evidence>
<dbReference type="GO" id="GO:0016791">
    <property type="term" value="F:phosphatase activity"/>
    <property type="evidence" value="ECO:0007669"/>
    <property type="project" value="TreeGrafter"/>
</dbReference>
<dbReference type="AlphaFoldDB" id="A0A1H7VPD6"/>
<feature type="active site" description="Nucleophile" evidence="2">
    <location>
        <position position="13"/>
    </location>
</feature>
<dbReference type="SFLD" id="SFLDS00003">
    <property type="entry name" value="Haloacid_Dehalogenase"/>
    <property type="match status" value="1"/>
</dbReference>
<gene>
    <name evidence="5" type="ORF">SAMN04489760_104108</name>
</gene>
<dbReference type="InterPro" id="IPR006357">
    <property type="entry name" value="HAD-SF_hydro_IIA"/>
</dbReference>
<dbReference type="Gene3D" id="3.40.50.1000">
    <property type="entry name" value="HAD superfamily/HAD-like"/>
    <property type="match status" value="2"/>
</dbReference>
<dbReference type="NCBIfam" id="TIGR01460">
    <property type="entry name" value="HAD-SF-IIA"/>
    <property type="match status" value="1"/>
</dbReference>
<reference evidence="5 6" key="1">
    <citation type="submission" date="2016-10" db="EMBL/GenBank/DDBJ databases">
        <authorList>
            <person name="de Groot N.N."/>
        </authorList>
    </citation>
    <scope>NUCLEOTIDE SEQUENCE [LARGE SCALE GENOMIC DNA]</scope>
    <source>
        <strain evidence="5 6">DSM 8423</strain>
    </source>
</reference>
<evidence type="ECO:0000256" key="4">
    <source>
        <dbReference type="PIRSR" id="PIRSR000915-3"/>
    </source>
</evidence>
<evidence type="ECO:0000256" key="3">
    <source>
        <dbReference type="PIRSR" id="PIRSR000915-2"/>
    </source>
</evidence>